<dbReference type="AlphaFoldDB" id="A0A9P6VNH8"/>
<keyword evidence="3" id="KW-1185">Reference proteome</keyword>
<accession>A0A9P6VNH8</accession>
<organism evidence="2 3">
    <name type="scientific">Hyphodiscus hymeniophilus</name>
    <dbReference type="NCBI Taxonomy" id="353542"/>
    <lineage>
        <taxon>Eukaryota</taxon>
        <taxon>Fungi</taxon>
        <taxon>Dikarya</taxon>
        <taxon>Ascomycota</taxon>
        <taxon>Pezizomycotina</taxon>
        <taxon>Leotiomycetes</taxon>
        <taxon>Helotiales</taxon>
        <taxon>Hyphodiscaceae</taxon>
        <taxon>Hyphodiscus</taxon>
    </lineage>
</organism>
<dbReference type="Proteomes" id="UP000785200">
    <property type="component" value="Unassembled WGS sequence"/>
</dbReference>
<reference evidence="2" key="1">
    <citation type="submission" date="2019-07" db="EMBL/GenBank/DDBJ databases">
        <title>Hyphodiscus hymeniophilus genome sequencing and assembly.</title>
        <authorList>
            <person name="Kramer G."/>
            <person name="Nodwell J."/>
        </authorList>
    </citation>
    <scope>NUCLEOTIDE SEQUENCE</scope>
    <source>
        <strain evidence="2">ATCC 34498</strain>
    </source>
</reference>
<evidence type="ECO:0000256" key="1">
    <source>
        <dbReference type="SAM" id="MobiDB-lite"/>
    </source>
</evidence>
<dbReference type="EMBL" id="VNKQ01000005">
    <property type="protein sequence ID" value="KAG0650934.1"/>
    <property type="molecule type" value="Genomic_DNA"/>
</dbReference>
<feature type="region of interest" description="Disordered" evidence="1">
    <location>
        <begin position="75"/>
        <end position="105"/>
    </location>
</feature>
<sequence length="120" mass="12990">MSTSKITKPTLTAAQIMADLDSLNNCDPSAAIALLNASKNLSPREIRRRSRASILPEPPKFDGLGRRIVVPALSRLNSESDAESRNQRGSGSSSLSGNKGPGLDGLEEVNLLIWYQRERS</sequence>
<feature type="compositionally biased region" description="Low complexity" evidence="1">
    <location>
        <begin position="89"/>
        <end position="98"/>
    </location>
</feature>
<evidence type="ECO:0000313" key="3">
    <source>
        <dbReference type="Proteomes" id="UP000785200"/>
    </source>
</evidence>
<evidence type="ECO:0000313" key="2">
    <source>
        <dbReference type="EMBL" id="KAG0650934.1"/>
    </source>
</evidence>
<name>A0A9P6VNH8_9HELO</name>
<proteinExistence type="predicted"/>
<dbReference type="OrthoDB" id="3519533at2759"/>
<protein>
    <submittedName>
        <fullName evidence="2">Uncharacterized protein</fullName>
    </submittedName>
</protein>
<comment type="caution">
    <text evidence="2">The sequence shown here is derived from an EMBL/GenBank/DDBJ whole genome shotgun (WGS) entry which is preliminary data.</text>
</comment>
<gene>
    <name evidence="2" type="ORF">D0Z07_2821</name>
</gene>